<evidence type="ECO:0000256" key="1">
    <source>
        <dbReference type="SAM" id="Phobius"/>
    </source>
</evidence>
<name>A0A0L8HRY9_OCTBM</name>
<feature type="transmembrane region" description="Helical" evidence="1">
    <location>
        <begin position="23"/>
        <end position="45"/>
    </location>
</feature>
<keyword evidence="1" id="KW-0472">Membrane</keyword>
<accession>A0A0L8HRY9</accession>
<reference evidence="2" key="1">
    <citation type="submission" date="2015-07" db="EMBL/GenBank/DDBJ databases">
        <title>MeaNS - Measles Nucleotide Surveillance Program.</title>
        <authorList>
            <person name="Tran T."/>
            <person name="Druce J."/>
        </authorList>
    </citation>
    <scope>NUCLEOTIDE SEQUENCE</scope>
    <source>
        <strain evidence="2">UCB-OBI-ISO-001</strain>
        <tissue evidence="2">Gonad</tissue>
    </source>
</reference>
<protein>
    <submittedName>
        <fullName evidence="2">Uncharacterized protein</fullName>
    </submittedName>
</protein>
<keyword evidence="1" id="KW-0812">Transmembrane</keyword>
<dbReference type="AlphaFoldDB" id="A0A0L8HRY9"/>
<evidence type="ECO:0000313" key="2">
    <source>
        <dbReference type="EMBL" id="KOF91954.1"/>
    </source>
</evidence>
<gene>
    <name evidence="2" type="ORF">OCBIM_22007725mg</name>
</gene>
<sequence length="55" mass="6190">MSQYQTLVYPDDGVVKQCSTVMAYYPGVVLVLTVLLVLIGIGLVVNEIYMYCEER</sequence>
<keyword evidence="1" id="KW-1133">Transmembrane helix</keyword>
<proteinExistence type="predicted"/>
<dbReference type="EMBL" id="KQ417446">
    <property type="protein sequence ID" value="KOF91954.1"/>
    <property type="molecule type" value="Genomic_DNA"/>
</dbReference>
<organism evidence="2">
    <name type="scientific">Octopus bimaculoides</name>
    <name type="common">California two-spotted octopus</name>
    <dbReference type="NCBI Taxonomy" id="37653"/>
    <lineage>
        <taxon>Eukaryota</taxon>
        <taxon>Metazoa</taxon>
        <taxon>Spiralia</taxon>
        <taxon>Lophotrochozoa</taxon>
        <taxon>Mollusca</taxon>
        <taxon>Cephalopoda</taxon>
        <taxon>Coleoidea</taxon>
        <taxon>Octopodiformes</taxon>
        <taxon>Octopoda</taxon>
        <taxon>Incirrata</taxon>
        <taxon>Octopodidae</taxon>
        <taxon>Octopus</taxon>
    </lineage>
</organism>